<name>A0A644Z1W1_9ZZZZ</name>
<organism evidence="1">
    <name type="scientific">bioreactor metagenome</name>
    <dbReference type="NCBI Taxonomy" id="1076179"/>
    <lineage>
        <taxon>unclassified sequences</taxon>
        <taxon>metagenomes</taxon>
        <taxon>ecological metagenomes</taxon>
    </lineage>
</organism>
<reference evidence="1" key="1">
    <citation type="submission" date="2019-08" db="EMBL/GenBank/DDBJ databases">
        <authorList>
            <person name="Kucharzyk K."/>
            <person name="Murdoch R.W."/>
            <person name="Higgins S."/>
            <person name="Loffler F."/>
        </authorList>
    </citation>
    <scope>NUCLEOTIDE SEQUENCE</scope>
</reference>
<dbReference type="EMBL" id="VSSQ01006445">
    <property type="protein sequence ID" value="MPM32713.1"/>
    <property type="molecule type" value="Genomic_DNA"/>
</dbReference>
<gene>
    <name evidence="1" type="ORF">SDC9_79278</name>
</gene>
<proteinExistence type="predicted"/>
<comment type="caution">
    <text evidence="1">The sequence shown here is derived from an EMBL/GenBank/DDBJ whole genome shotgun (WGS) entry which is preliminary data.</text>
</comment>
<sequence length="60" mass="6542">MPLAEETEHETNTILGAGGNFADSARRLLTHGVGVFCGIEQAELSRSRQEQLDRISDNAE</sequence>
<dbReference type="AlphaFoldDB" id="A0A644Z1W1"/>
<accession>A0A644Z1W1</accession>
<evidence type="ECO:0000313" key="1">
    <source>
        <dbReference type="EMBL" id="MPM32713.1"/>
    </source>
</evidence>
<protein>
    <submittedName>
        <fullName evidence="1">Uncharacterized protein</fullName>
    </submittedName>
</protein>